<reference evidence="2" key="2">
    <citation type="submission" date="2018-05" db="EMBL/GenBank/DDBJ databases">
        <title>OmerRS3 (Oryza meridionalis Reference Sequence Version 3).</title>
        <authorList>
            <person name="Zhang J."/>
            <person name="Kudrna D."/>
            <person name="Lee S."/>
            <person name="Talag J."/>
            <person name="Welchert J."/>
            <person name="Wing R.A."/>
        </authorList>
    </citation>
    <scope>NUCLEOTIDE SEQUENCE [LARGE SCALE GENOMIC DNA]</scope>
    <source>
        <strain evidence="2">cv. OR44</strain>
    </source>
</reference>
<proteinExistence type="predicted"/>
<feature type="region of interest" description="Disordered" evidence="1">
    <location>
        <begin position="77"/>
        <end position="110"/>
    </location>
</feature>
<dbReference type="Proteomes" id="UP000008021">
    <property type="component" value="Chromosome 6"/>
</dbReference>
<feature type="compositionally biased region" description="Low complexity" evidence="1">
    <location>
        <begin position="91"/>
        <end position="108"/>
    </location>
</feature>
<keyword evidence="3" id="KW-1185">Reference proteome</keyword>
<reference evidence="2" key="1">
    <citation type="submission" date="2015-04" db="UniProtKB">
        <authorList>
            <consortium name="EnsemblPlants"/>
        </authorList>
    </citation>
    <scope>IDENTIFICATION</scope>
</reference>
<evidence type="ECO:0000256" key="1">
    <source>
        <dbReference type="SAM" id="MobiDB-lite"/>
    </source>
</evidence>
<dbReference type="Gramene" id="OMERI06G16250.2">
    <property type="protein sequence ID" value="OMERI06G16250.2"/>
    <property type="gene ID" value="OMERI06G16250"/>
</dbReference>
<name>A0A0E0E1Y0_9ORYZ</name>
<feature type="region of interest" description="Disordered" evidence="1">
    <location>
        <begin position="221"/>
        <end position="248"/>
    </location>
</feature>
<feature type="compositionally biased region" description="Basic and acidic residues" evidence="1">
    <location>
        <begin position="77"/>
        <end position="88"/>
    </location>
</feature>
<organism evidence="2">
    <name type="scientific">Oryza meridionalis</name>
    <dbReference type="NCBI Taxonomy" id="40149"/>
    <lineage>
        <taxon>Eukaryota</taxon>
        <taxon>Viridiplantae</taxon>
        <taxon>Streptophyta</taxon>
        <taxon>Embryophyta</taxon>
        <taxon>Tracheophyta</taxon>
        <taxon>Spermatophyta</taxon>
        <taxon>Magnoliopsida</taxon>
        <taxon>Liliopsida</taxon>
        <taxon>Poales</taxon>
        <taxon>Poaceae</taxon>
        <taxon>BOP clade</taxon>
        <taxon>Oryzoideae</taxon>
        <taxon>Oryzeae</taxon>
        <taxon>Oryzinae</taxon>
        <taxon>Oryza</taxon>
    </lineage>
</organism>
<sequence length="442" mass="48544">MADVDTLYLMQSAPVTHLTGDIAEELYAEITSLWEKLCDNIAGSHKEMMSALDRMRQKCKRIMRAASCRHASDVHRPTGHRFVDDRHRPSTSRLSTSARSSASTCPRPAVRPVEPSMIIRPDNEGSTAVIPFILHASTNGQWQGGFARFAGSSQMVPPMHTKAGSSQFQGGFSGLPQVNMPMFSTGMNDQWQGAPTYNTVMYNPEQMMGYAGSTQSYGEPCSYGGGSSTAQHEIGPSQIDEPPPITQPTQDYGQFDFSGVEEVRRTEAVPRLCSVRPPAISARLPDRAYHLCPGGPDREGSGSVPLIGAVGPTRSRAFSPRDRLCQDRSCKPNPLRAAAPRDHLGTASPFRTIKSVPHPRSVPPNSRTINLHHRLVPASPEHGEGLSRLLSASKRSNASWKTTRRMRKKVVVDAFLPTNTAYDAIQYSLDLYAQHILQNLRQ</sequence>
<dbReference type="AlphaFoldDB" id="A0A0E0E1Y0"/>
<feature type="region of interest" description="Disordered" evidence="1">
    <location>
        <begin position="312"/>
        <end position="367"/>
    </location>
</feature>
<evidence type="ECO:0000313" key="2">
    <source>
        <dbReference type="EnsemblPlants" id="OMERI06G16250.2"/>
    </source>
</evidence>
<evidence type="ECO:0000313" key="3">
    <source>
        <dbReference type="Proteomes" id="UP000008021"/>
    </source>
</evidence>
<dbReference type="EnsemblPlants" id="OMERI06G16250.2">
    <property type="protein sequence ID" value="OMERI06G16250.2"/>
    <property type="gene ID" value="OMERI06G16250"/>
</dbReference>
<feature type="compositionally biased region" description="Basic and acidic residues" evidence="1">
    <location>
        <begin position="319"/>
        <end position="330"/>
    </location>
</feature>
<protein>
    <submittedName>
        <fullName evidence="2">Uncharacterized protein</fullName>
    </submittedName>
</protein>
<accession>A0A0E0E1Y0</accession>